<dbReference type="Pfam" id="PF13196">
    <property type="entry name" value="DUF4012"/>
    <property type="match status" value="1"/>
</dbReference>
<dbReference type="EMBL" id="JARDXE010000005">
    <property type="protein sequence ID" value="MDE8645226.1"/>
    <property type="molecule type" value="Genomic_DNA"/>
</dbReference>
<evidence type="ECO:0000313" key="5">
    <source>
        <dbReference type="Proteomes" id="UP000230886"/>
    </source>
</evidence>
<keyword evidence="2" id="KW-0812">Transmembrane</keyword>
<reference evidence="3" key="2">
    <citation type="submission" date="2023-02" db="EMBL/GenBank/DDBJ databases">
        <title>A novel hydrolase synthesized by Rhodococcus erythropolis HQ is responsible for the detoxification of Zearalenone.</title>
        <authorList>
            <person name="Hu J."/>
            <person name="Xu J."/>
        </authorList>
    </citation>
    <scope>NUCLEOTIDE SEQUENCE</scope>
    <source>
        <strain evidence="3">HQ</strain>
    </source>
</reference>
<dbReference type="InterPro" id="IPR025101">
    <property type="entry name" value="DUF4012"/>
</dbReference>
<keyword evidence="2" id="KW-0472">Membrane</keyword>
<protein>
    <submittedName>
        <fullName evidence="3">DUF4012 domain-containing protein</fullName>
    </submittedName>
</protein>
<feature type="region of interest" description="Disordered" evidence="1">
    <location>
        <begin position="1"/>
        <end position="32"/>
    </location>
</feature>
<accession>A0A2A5J6A7</accession>
<organism evidence="4 5">
    <name type="scientific">Rhodococcus qingshengii</name>
    <dbReference type="NCBI Taxonomy" id="334542"/>
    <lineage>
        <taxon>Bacteria</taxon>
        <taxon>Bacillati</taxon>
        <taxon>Actinomycetota</taxon>
        <taxon>Actinomycetes</taxon>
        <taxon>Mycobacteriales</taxon>
        <taxon>Nocardiaceae</taxon>
        <taxon>Rhodococcus</taxon>
        <taxon>Rhodococcus erythropolis group</taxon>
    </lineage>
</organism>
<reference evidence="4 5" key="1">
    <citation type="submission" date="2017-07" db="EMBL/GenBank/DDBJ databases">
        <title>Draft sequence of Rhodococcus enclensis 23b-28.</title>
        <authorList>
            <person name="Besaury L."/>
            <person name="Sancelme M."/>
            <person name="Amato P."/>
            <person name="Lallement A."/>
            <person name="Delort A.-M."/>
        </authorList>
    </citation>
    <scope>NUCLEOTIDE SEQUENCE [LARGE SCALE GENOMIC DNA]</scope>
    <source>
        <strain evidence="4 5">23b-28</strain>
    </source>
</reference>
<sequence>MNNDTVGPKSDDDSGAEPSGSNTIPPRGPERETKGAAAFLRSRRTAVAITATTLVVGGFVAWLGYTAYEAKDNLEAARDHAQSAKSALLAGDTGVAESAAAEADREASDAYDNTHSLPWNITAAIPVIGSPFESTRQMTEVVQGLTRDVLGPAVTTGTSLAPTELVQPGGRLALAPLREAEPKLAETAIAAELLSSQAQEVPESKYLGRVNDARAELQSQTSELATLLTNTATAARIAPAMLGTDGPRNYFIGFQTNAEARGTGGLLGGYGIVRVDDGAARVDTLSPNSELTLDNQPIDLGPDFNQLYGNSRPTTDSRNSNLSSHFPYAAQIWQSLWSQESGGEMVDGAIATDPIALSYILEAVGPIKMPDGESVTADNVVELTESTAYARFPSDNKARKQYLQTIAARVVEKMTGNIKSPSALLEALGKGVSEGRIAVWSSHPDEQSVLADTVLGHTIPDDAAPYAGVVINNQAGNKLDYYLTREIDYTAQTCTGDTRKTTVTVRLTNNAPDADLTEYVSGIVDNPGRLPNGTNVAAVTLLATAGAKLDAVSVGGQISFAVNGTEQGHPAYMTRAVIPRGQTVELKFDLTEPTAEGEARVPVQPLVDDPKITVDVPTC</sequence>
<evidence type="ECO:0000256" key="2">
    <source>
        <dbReference type="SAM" id="Phobius"/>
    </source>
</evidence>
<dbReference type="Proteomes" id="UP000230886">
    <property type="component" value="Unassembled WGS sequence"/>
</dbReference>
<evidence type="ECO:0000256" key="1">
    <source>
        <dbReference type="SAM" id="MobiDB-lite"/>
    </source>
</evidence>
<dbReference type="EMBL" id="NOVD01000019">
    <property type="protein sequence ID" value="PCK25148.1"/>
    <property type="molecule type" value="Genomic_DNA"/>
</dbReference>
<name>A0A2A5J6A7_RHOSG</name>
<dbReference type="Proteomes" id="UP001217325">
    <property type="component" value="Unassembled WGS sequence"/>
</dbReference>
<comment type="caution">
    <text evidence="4">The sequence shown here is derived from an EMBL/GenBank/DDBJ whole genome shotgun (WGS) entry which is preliminary data.</text>
</comment>
<feature type="transmembrane region" description="Helical" evidence="2">
    <location>
        <begin position="46"/>
        <end position="65"/>
    </location>
</feature>
<dbReference type="AlphaFoldDB" id="A0A2A5J6A7"/>
<evidence type="ECO:0000313" key="3">
    <source>
        <dbReference type="EMBL" id="MDE8645226.1"/>
    </source>
</evidence>
<proteinExistence type="predicted"/>
<keyword evidence="2" id="KW-1133">Transmembrane helix</keyword>
<dbReference type="RefSeq" id="WP_099698141.1">
    <property type="nucleotide sequence ID" value="NZ_JARDXE010000005.1"/>
</dbReference>
<gene>
    <name evidence="4" type="ORF">CHR55_22130</name>
    <name evidence="3" type="ORF">PXH69_09705</name>
</gene>
<evidence type="ECO:0000313" key="4">
    <source>
        <dbReference type="EMBL" id="PCK25148.1"/>
    </source>
</evidence>